<dbReference type="Proteomes" id="UP001501475">
    <property type="component" value="Unassembled WGS sequence"/>
</dbReference>
<dbReference type="InterPro" id="IPR028998">
    <property type="entry name" value="RimP_C"/>
</dbReference>
<keyword evidence="1 3" id="KW-0963">Cytoplasm</keyword>
<gene>
    <name evidence="3 6" type="primary">rimP</name>
    <name evidence="6" type="ORF">GCM10009810_07010</name>
</gene>
<evidence type="ECO:0000313" key="6">
    <source>
        <dbReference type="EMBL" id="GAA1749135.1"/>
    </source>
</evidence>
<sequence>MSATPKVRDVVATALTDPGIVLDDVTVSVAGKRKLVRVTLDMLPTINADGSTDEPTPALSLDDVADLSRAISDALDRDEPFGGAAYVLEVSSPGVGRALREPRHYRRNVGRLLNVTSAGATRTGRILRADETQVVVEIDETPTTIAYAEVERAVIDVEFASTQEGSE</sequence>
<comment type="similarity">
    <text evidence="3">Belongs to the RimP family.</text>
</comment>
<evidence type="ECO:0000313" key="7">
    <source>
        <dbReference type="Proteomes" id="UP001501475"/>
    </source>
</evidence>
<comment type="caution">
    <text evidence="6">The sequence shown here is derived from an EMBL/GenBank/DDBJ whole genome shotgun (WGS) entry which is preliminary data.</text>
</comment>
<comment type="subcellular location">
    <subcellularLocation>
        <location evidence="3">Cytoplasm</location>
    </subcellularLocation>
</comment>
<name>A0ABN2K6M0_9MICO</name>
<evidence type="ECO:0000259" key="5">
    <source>
        <dbReference type="Pfam" id="PF17384"/>
    </source>
</evidence>
<dbReference type="InterPro" id="IPR035956">
    <property type="entry name" value="RimP_N_sf"/>
</dbReference>
<feature type="domain" description="Ribosome maturation factor RimP N-terminal" evidence="4">
    <location>
        <begin position="14"/>
        <end position="95"/>
    </location>
</feature>
<dbReference type="PANTHER" id="PTHR33867">
    <property type="entry name" value="RIBOSOME MATURATION FACTOR RIMP"/>
    <property type="match status" value="1"/>
</dbReference>
<dbReference type="EMBL" id="BAAAPN010000018">
    <property type="protein sequence ID" value="GAA1749135.1"/>
    <property type="molecule type" value="Genomic_DNA"/>
</dbReference>
<dbReference type="Pfam" id="PF17384">
    <property type="entry name" value="DUF150_C"/>
    <property type="match status" value="1"/>
</dbReference>
<dbReference type="HAMAP" id="MF_01077">
    <property type="entry name" value="RimP"/>
    <property type="match status" value="1"/>
</dbReference>
<keyword evidence="7" id="KW-1185">Reference proteome</keyword>
<evidence type="ECO:0000256" key="1">
    <source>
        <dbReference type="ARBA" id="ARBA00022490"/>
    </source>
</evidence>
<evidence type="ECO:0000259" key="4">
    <source>
        <dbReference type="Pfam" id="PF02576"/>
    </source>
</evidence>
<evidence type="ECO:0000256" key="2">
    <source>
        <dbReference type="ARBA" id="ARBA00022517"/>
    </source>
</evidence>
<dbReference type="RefSeq" id="WP_344062168.1">
    <property type="nucleotide sequence ID" value="NZ_BAAAPN010000018.1"/>
</dbReference>
<protein>
    <recommendedName>
        <fullName evidence="3">Ribosome maturation factor RimP</fullName>
    </recommendedName>
</protein>
<dbReference type="CDD" id="cd01734">
    <property type="entry name" value="YlxS_C"/>
    <property type="match status" value="1"/>
</dbReference>
<evidence type="ECO:0000256" key="3">
    <source>
        <dbReference type="HAMAP-Rule" id="MF_01077"/>
    </source>
</evidence>
<reference evidence="6 7" key="1">
    <citation type="journal article" date="2019" name="Int. J. Syst. Evol. Microbiol.">
        <title>The Global Catalogue of Microorganisms (GCM) 10K type strain sequencing project: providing services to taxonomists for standard genome sequencing and annotation.</title>
        <authorList>
            <consortium name="The Broad Institute Genomics Platform"/>
            <consortium name="The Broad Institute Genome Sequencing Center for Infectious Disease"/>
            <person name="Wu L."/>
            <person name="Ma J."/>
        </authorList>
    </citation>
    <scope>NUCLEOTIDE SEQUENCE [LARGE SCALE GENOMIC DNA]</scope>
    <source>
        <strain evidence="6 7">JCM 15591</strain>
    </source>
</reference>
<accession>A0ABN2K6M0</accession>
<keyword evidence="2 3" id="KW-0690">Ribosome biogenesis</keyword>
<organism evidence="6 7">
    <name type="scientific">Nostocoides vanveenii</name>
    <dbReference type="NCBI Taxonomy" id="330835"/>
    <lineage>
        <taxon>Bacteria</taxon>
        <taxon>Bacillati</taxon>
        <taxon>Actinomycetota</taxon>
        <taxon>Actinomycetes</taxon>
        <taxon>Micrococcales</taxon>
        <taxon>Intrasporangiaceae</taxon>
        <taxon>Nostocoides</taxon>
    </lineage>
</organism>
<dbReference type="InterPro" id="IPR028989">
    <property type="entry name" value="RimP_N"/>
</dbReference>
<dbReference type="PANTHER" id="PTHR33867:SF1">
    <property type="entry name" value="RIBOSOME MATURATION FACTOR RIMP"/>
    <property type="match status" value="1"/>
</dbReference>
<dbReference type="SUPFAM" id="SSF75420">
    <property type="entry name" value="YhbC-like, N-terminal domain"/>
    <property type="match status" value="1"/>
</dbReference>
<dbReference type="Gene3D" id="3.30.300.70">
    <property type="entry name" value="RimP-like superfamily, N-terminal"/>
    <property type="match status" value="1"/>
</dbReference>
<comment type="function">
    <text evidence="3">Required for maturation of 30S ribosomal subunits.</text>
</comment>
<feature type="domain" description="Ribosome maturation factor RimP C-terminal" evidence="5">
    <location>
        <begin position="99"/>
        <end position="159"/>
    </location>
</feature>
<dbReference type="InterPro" id="IPR003728">
    <property type="entry name" value="Ribosome_maturation_RimP"/>
</dbReference>
<dbReference type="Pfam" id="PF02576">
    <property type="entry name" value="RimP_N"/>
    <property type="match status" value="1"/>
</dbReference>
<proteinExistence type="inferred from homology"/>